<dbReference type="EMBL" id="LSRF01000058">
    <property type="protein sequence ID" value="KXP04074.1"/>
    <property type="molecule type" value="Genomic_DNA"/>
</dbReference>
<dbReference type="Gene3D" id="3.40.50.300">
    <property type="entry name" value="P-loop containing nucleotide triphosphate hydrolases"/>
    <property type="match status" value="2"/>
</dbReference>
<evidence type="ECO:0000313" key="7">
    <source>
        <dbReference type="Proteomes" id="UP000070409"/>
    </source>
</evidence>
<dbReference type="EMBL" id="LSRE01000050">
    <property type="protein sequence ID" value="KXO88842.1"/>
    <property type="molecule type" value="Genomic_DNA"/>
</dbReference>
<evidence type="ECO:0000256" key="1">
    <source>
        <dbReference type="SAM" id="Coils"/>
    </source>
</evidence>
<evidence type="ECO:0000259" key="3">
    <source>
        <dbReference type="Pfam" id="PF13514"/>
    </source>
</evidence>
<dbReference type="PANTHER" id="PTHR41259:SF1">
    <property type="entry name" value="DOUBLE-STRAND BREAK REPAIR RAD50 ATPASE, PUTATIVE-RELATED"/>
    <property type="match status" value="1"/>
</dbReference>
<accession>A0A138A0W3</accession>
<feature type="coiled-coil region" evidence="1">
    <location>
        <begin position="495"/>
        <end position="545"/>
    </location>
</feature>
<gene>
    <name evidence="5" type="ORF">AXK60_20255</name>
    <name evidence="4" type="ORF">AXK61_09305</name>
</gene>
<evidence type="ECO:0000313" key="4">
    <source>
        <dbReference type="EMBL" id="KXO88842.1"/>
    </source>
</evidence>
<feature type="domain" description="YhaN AAA" evidence="3">
    <location>
        <begin position="1"/>
        <end position="51"/>
    </location>
</feature>
<sequence length="879" mass="93671">MRLHRLAIKDFRGVAEREISFADTGVTLLHGPNEAGKSSMVEALQLLLDVKATSKSQRVEAVCPAHRDAGPFVEAELTVGPYRFVYAKQYHRRPGTVLTVLEPAPQQLTGGSAESWVAEQMRTYVDGDLLKALTVLQGPGPGQPSLRDSAAFAKALDAASGGAGDDEPGAERLAEAVAAERARYFTPTGRPTNELSAARAREAAARAALDAARAALLEVDRVADQHVLASARLSALVDRRSAAAAALQAVGADQERITRLQSQVAQSRAVLESATLREQHAGEAANRRRRLVEQQALATERAAQVRVLRDRALADREVLTAEASWLETTVHELSAVAADRRERKAQAQYAVDYARESVGYQRLGKRIEQAQLLGKDVEDARNRLALNPIDRRALQTIAVAEQRHEKAQARFSALAATLQLERLGFSDVLVDGRNIGEEPVEVVAGNGMVIEVPGAVRIEVVQRGESADAAAEVKAAHGALLAACRDAGAASVEEARELHELREAIEIELQEARIALAHALGEHTLDELRRLAEESAERIVALEAAVDPELLAVDPECAKANLMEATQAEVSSRGEEKQTREQLGQKHQELHRATTDAQVAADRLQHFDSRASELTAELERARAEAADDALGIAADAAVAARESAATEAAAHDRAAQEADVAGFAARLGAARAQAEQAQAAEAAARDELSALNGQLQLFQADGRRDRLDAAAAEHVHAERALTSVEERARAAALLHDTLTAHRDARRARVQAPYQRALEGLGRTVFGDPLTITVGDDLTIASRTVDGVTVPFESLSGGAQEQLGVLSRLACARLVDGADGAPVIFDDALGHSDPTRLGAMADALVEAGRGAQVIVFSCVPGRFDALRGRDGVTEVALGGA</sequence>
<dbReference type="RefSeq" id="WP_068575179.1">
    <property type="nucleotide sequence ID" value="NZ_LSRE01000050.1"/>
</dbReference>
<protein>
    <recommendedName>
        <fullName evidence="3">YhaN AAA domain-containing protein</fullName>
    </recommendedName>
</protein>
<feature type="coiled-coil region" evidence="1">
    <location>
        <begin position="667"/>
        <end position="727"/>
    </location>
</feature>
<evidence type="ECO:0000313" key="6">
    <source>
        <dbReference type="Proteomes" id="UP000070258"/>
    </source>
</evidence>
<reference evidence="4 7" key="2">
    <citation type="submission" date="2016-02" db="EMBL/GenBank/DDBJ databases">
        <authorList>
            <person name="Teng J.L."/>
            <person name="Tang Y."/>
            <person name="Huang Y."/>
            <person name="Guo F."/>
            <person name="Wei W."/>
            <person name="Chen J.H."/>
            <person name="Wong S.Y."/>
            <person name="Lau S.K."/>
            <person name="Woo P.C."/>
        </authorList>
    </citation>
    <scope>NUCLEOTIDE SEQUENCE [LARGE SCALE GENOMIC DNA]</scope>
    <source>
        <strain evidence="4 7">JCM 13375</strain>
    </source>
</reference>
<dbReference type="SUPFAM" id="SSF52540">
    <property type="entry name" value="P-loop containing nucleoside triphosphate hydrolases"/>
    <property type="match status" value="1"/>
</dbReference>
<name>A0A138A0W3_9ACTN</name>
<keyword evidence="7" id="KW-1185">Reference proteome</keyword>
<keyword evidence="1" id="KW-0175">Coiled coil</keyword>
<dbReference type="STRING" id="239498.AXK60_20255"/>
<proteinExistence type="predicted"/>
<dbReference type="OrthoDB" id="3177877at2"/>
<comment type="caution">
    <text evidence="5">The sequence shown here is derived from an EMBL/GenBank/DDBJ whole genome shotgun (WGS) entry which is preliminary data.</text>
</comment>
<feature type="compositionally biased region" description="Basic and acidic residues" evidence="2">
    <location>
        <begin position="572"/>
        <end position="588"/>
    </location>
</feature>
<reference evidence="5" key="3">
    <citation type="submission" date="2016-02" db="EMBL/GenBank/DDBJ databases">
        <authorList>
            <person name="Teng J.L."/>
            <person name="Yang Y."/>
            <person name="Huang Y."/>
            <person name="Guo F."/>
            <person name="Wei W."/>
            <person name="Chen J.H."/>
            <person name="Wong S.Y."/>
            <person name="Lau S.K."/>
            <person name="Woo P.C."/>
        </authorList>
    </citation>
    <scope>NUCLEOTIDE SEQUENCE</scope>
    <source>
        <strain evidence="5">JCM 15929</strain>
    </source>
</reference>
<organism evidence="5 6">
    <name type="scientific">Tsukamurella pseudospumae</name>
    <dbReference type="NCBI Taxonomy" id="239498"/>
    <lineage>
        <taxon>Bacteria</taxon>
        <taxon>Bacillati</taxon>
        <taxon>Actinomycetota</taxon>
        <taxon>Actinomycetes</taxon>
        <taxon>Mycobacteriales</taxon>
        <taxon>Tsukamurellaceae</taxon>
        <taxon>Tsukamurella</taxon>
    </lineage>
</organism>
<dbReference type="Pfam" id="PF13514">
    <property type="entry name" value="AAA_27"/>
    <property type="match status" value="1"/>
</dbReference>
<dbReference type="Proteomes" id="UP000070258">
    <property type="component" value="Unassembled WGS sequence"/>
</dbReference>
<dbReference type="PANTHER" id="PTHR41259">
    <property type="entry name" value="DOUBLE-STRAND BREAK REPAIR RAD50 ATPASE, PUTATIVE-RELATED"/>
    <property type="match status" value="1"/>
</dbReference>
<dbReference type="InterPro" id="IPR038734">
    <property type="entry name" value="YhaN_AAA"/>
</dbReference>
<feature type="region of interest" description="Disordered" evidence="2">
    <location>
        <begin position="568"/>
        <end position="588"/>
    </location>
</feature>
<evidence type="ECO:0000256" key="2">
    <source>
        <dbReference type="SAM" id="MobiDB-lite"/>
    </source>
</evidence>
<reference evidence="6" key="1">
    <citation type="submission" date="2016-02" db="EMBL/GenBank/DDBJ databases">
        <authorList>
            <person name="Wen L."/>
            <person name="He K."/>
            <person name="Yang H."/>
        </authorList>
    </citation>
    <scope>NUCLEOTIDE SEQUENCE [LARGE SCALE GENOMIC DNA]</scope>
    <source>
        <strain evidence="6">JCM 15929</strain>
    </source>
</reference>
<dbReference type="InterPro" id="IPR027417">
    <property type="entry name" value="P-loop_NTPase"/>
</dbReference>
<dbReference type="AlphaFoldDB" id="A0A138A0W3"/>
<dbReference type="Proteomes" id="UP000070409">
    <property type="component" value="Unassembled WGS sequence"/>
</dbReference>
<evidence type="ECO:0000313" key="5">
    <source>
        <dbReference type="EMBL" id="KXP04074.1"/>
    </source>
</evidence>